<keyword evidence="2 3" id="KW-0802">TPR repeat</keyword>
<dbReference type="InterPro" id="IPR011990">
    <property type="entry name" value="TPR-like_helical_dom_sf"/>
</dbReference>
<evidence type="ECO:0000313" key="4">
    <source>
        <dbReference type="EMBL" id="CAF1398395.1"/>
    </source>
</evidence>
<comment type="caution">
    <text evidence="4">The sequence shown here is derived from an EMBL/GenBank/DDBJ whole genome shotgun (WGS) entry which is preliminary data.</text>
</comment>
<feature type="repeat" description="TPR" evidence="3">
    <location>
        <begin position="585"/>
        <end position="618"/>
    </location>
</feature>
<accession>A0A815KVT1</accession>
<evidence type="ECO:0008006" key="6">
    <source>
        <dbReference type="Google" id="ProtNLM"/>
    </source>
</evidence>
<dbReference type="SUPFAM" id="SSF56399">
    <property type="entry name" value="ADP-ribosylation"/>
    <property type="match status" value="1"/>
</dbReference>
<dbReference type="InterPro" id="IPR019734">
    <property type="entry name" value="TPR_rpt"/>
</dbReference>
<name>A0A815KVT1_9BILA</name>
<sequence>MLAKLNSDKETSKVHSASKDISTCRRTNGYMIENALLIWLNYYVDEEDNDVYRRTIKNLERIMNRVKTCNNNDSFLQLLDSIQNETVFIVMPGYFAQDTVPIIHTKSYLDSIYILCGDKGKHQKWAKQWAKIKGIFTQIPSIYEVLKETARQWEENAISISFSTINGEYISNEHWEQLDNLKEIFLTIDFEEKQIQEFIYYCRQEFAGDDYEQKNILQFEQEYHNRTPIWWYTNEGFVYPMLNFALRTLNINMIIRMGFFICDLHRQIKQLHSKQFANCSSNEIFIVYRGQGISKKDFEKITETKDGLISFNTFLSTSKDREMSLKLAQQSTLNLDYTGVLFNIMVDPSQSTTSFASIHDVSYLHEEDEILFSMNTLFRIDNINSISENNRLYEVKLILINDTDPDLCRFTPRARYMITPEVKGWFKLNRFLVTMGRFDEAEELYELLLNETTNENVKGYIYEELGWDKDFLGQYQEAITLYEKAVDIYQKLDPSNNLSLANVYTNIGTSWMCKGDLHNALSFHEKALAIRKQSLPLDHSNLVSTYYNIGSIYMAMNDYSKALSSYEKGLEIQQQSLPANHLDITDTYDKIGMMHFFMRNFSQALSFYEKAFEIRQQSDPLDDLRLAKSYRYFSTLYYEMNDPSKAHSSALKALELEGFDENSEKFMRACSFYNSSMNNRKS</sequence>
<dbReference type="AlphaFoldDB" id="A0A815KVT1"/>
<keyword evidence="1" id="KW-0677">Repeat</keyword>
<dbReference type="Proteomes" id="UP000663860">
    <property type="component" value="Unassembled WGS sequence"/>
</dbReference>
<proteinExistence type="predicted"/>
<feature type="repeat" description="TPR" evidence="3">
    <location>
        <begin position="543"/>
        <end position="576"/>
    </location>
</feature>
<feature type="repeat" description="TPR" evidence="3">
    <location>
        <begin position="501"/>
        <end position="534"/>
    </location>
</feature>
<evidence type="ECO:0000256" key="2">
    <source>
        <dbReference type="ARBA" id="ARBA00022803"/>
    </source>
</evidence>
<dbReference type="PANTHER" id="PTHR45641:SF1">
    <property type="entry name" value="AAA+ ATPASE DOMAIN-CONTAINING PROTEIN"/>
    <property type="match status" value="1"/>
</dbReference>
<dbReference type="Pfam" id="PF13424">
    <property type="entry name" value="TPR_12"/>
    <property type="match status" value="3"/>
</dbReference>
<evidence type="ECO:0000256" key="1">
    <source>
        <dbReference type="ARBA" id="ARBA00022737"/>
    </source>
</evidence>
<organism evidence="4 5">
    <name type="scientific">Adineta steineri</name>
    <dbReference type="NCBI Taxonomy" id="433720"/>
    <lineage>
        <taxon>Eukaryota</taxon>
        <taxon>Metazoa</taxon>
        <taxon>Spiralia</taxon>
        <taxon>Gnathifera</taxon>
        <taxon>Rotifera</taxon>
        <taxon>Eurotatoria</taxon>
        <taxon>Bdelloidea</taxon>
        <taxon>Adinetida</taxon>
        <taxon>Adinetidae</taxon>
        <taxon>Adineta</taxon>
    </lineage>
</organism>
<dbReference type="PROSITE" id="PS50005">
    <property type="entry name" value="TPR"/>
    <property type="match status" value="3"/>
</dbReference>
<dbReference type="PROSITE" id="PS51996">
    <property type="entry name" value="TR_MART"/>
    <property type="match status" value="1"/>
</dbReference>
<dbReference type="PANTHER" id="PTHR45641">
    <property type="entry name" value="TETRATRICOPEPTIDE REPEAT PROTEIN (AFU_ORTHOLOGUE AFUA_6G03870)"/>
    <property type="match status" value="1"/>
</dbReference>
<evidence type="ECO:0000313" key="5">
    <source>
        <dbReference type="Proteomes" id="UP000663860"/>
    </source>
</evidence>
<evidence type="ECO:0000256" key="3">
    <source>
        <dbReference type="PROSITE-ProRule" id="PRU00339"/>
    </source>
</evidence>
<dbReference type="Gene3D" id="3.90.176.10">
    <property type="entry name" value="Toxin ADP-ribosyltransferase, Chain A, domain 1"/>
    <property type="match status" value="1"/>
</dbReference>
<reference evidence="4" key="1">
    <citation type="submission" date="2021-02" db="EMBL/GenBank/DDBJ databases">
        <authorList>
            <person name="Nowell W R."/>
        </authorList>
    </citation>
    <scope>NUCLEOTIDE SEQUENCE</scope>
</reference>
<protein>
    <recommendedName>
        <fullName evidence="6">NAD(P)(+)--arginine ADP-ribosyltransferase</fullName>
    </recommendedName>
</protein>
<dbReference type="SUPFAM" id="SSF48452">
    <property type="entry name" value="TPR-like"/>
    <property type="match status" value="1"/>
</dbReference>
<dbReference type="Gene3D" id="1.25.40.10">
    <property type="entry name" value="Tetratricopeptide repeat domain"/>
    <property type="match status" value="2"/>
</dbReference>
<gene>
    <name evidence="4" type="ORF">IZO911_LOCUS39350</name>
</gene>
<dbReference type="PROSITE" id="PS50293">
    <property type="entry name" value="TPR_REGION"/>
    <property type="match status" value="1"/>
</dbReference>
<dbReference type="SMART" id="SM00028">
    <property type="entry name" value="TPR"/>
    <property type="match status" value="6"/>
</dbReference>
<dbReference type="GO" id="GO:0005576">
    <property type="term" value="C:extracellular region"/>
    <property type="evidence" value="ECO:0007669"/>
    <property type="project" value="InterPro"/>
</dbReference>
<dbReference type="EMBL" id="CAJNOE010001186">
    <property type="protein sequence ID" value="CAF1398395.1"/>
    <property type="molecule type" value="Genomic_DNA"/>
</dbReference>